<dbReference type="GO" id="GO:0034702">
    <property type="term" value="C:monoatomic ion channel complex"/>
    <property type="evidence" value="ECO:0007669"/>
    <property type="project" value="UniProtKB-KW"/>
</dbReference>
<dbReference type="PANTHER" id="PTHR45743:SF10">
    <property type="entry name" value="POTASSIUM CHANNEL AKT3"/>
    <property type="match status" value="1"/>
</dbReference>
<dbReference type="PROSITE" id="PS51490">
    <property type="entry name" value="KHA"/>
    <property type="match status" value="1"/>
</dbReference>
<keyword evidence="20" id="KW-1185">Reference proteome</keyword>
<keyword evidence="9 14" id="KW-1133">Transmembrane helix</keyword>
<keyword evidence="6 14" id="KW-0631">Potassium channel</keyword>
<evidence type="ECO:0000256" key="6">
    <source>
        <dbReference type="ARBA" id="ARBA00022826"/>
    </source>
</evidence>
<dbReference type="PROSITE" id="PS50088">
    <property type="entry name" value="ANK_REPEAT"/>
    <property type="match status" value="2"/>
</dbReference>
<dbReference type="OrthoDB" id="426293at2759"/>
<dbReference type="InterPro" id="IPR045319">
    <property type="entry name" value="KAT/AKT"/>
</dbReference>
<feature type="transmembrane region" description="Helical" evidence="14">
    <location>
        <begin position="61"/>
        <end position="79"/>
    </location>
</feature>
<protein>
    <recommendedName>
        <fullName evidence="14">Potassium channel</fullName>
    </recommendedName>
</protein>
<dbReference type="Pfam" id="PF00520">
    <property type="entry name" value="Ion_trans"/>
    <property type="match status" value="1"/>
</dbReference>
<feature type="region of interest" description="Disordered" evidence="15">
    <location>
        <begin position="805"/>
        <end position="828"/>
    </location>
</feature>
<dbReference type="InterPro" id="IPR036770">
    <property type="entry name" value="Ankyrin_rpt-contain_sf"/>
</dbReference>
<sequence>MPSRCGRWGRGGGDLSGSSGRSFSITTGILPSLGAQSISGSGRRRRLRSCIISPYDRRYRLWQHSLVPLVLYSAWVSPFEFGFLHNPTAHSPLAVIDNAVNVFFAVDIVLTFFVAYTDKKTYLLVDAPSEIAWRYAKTWLVLDVASTLPTELTRMLLPKDLRSYGFFGMLRLWRLRRVGALFSAMEKDRKLSYFWVRCLKLVFVTVFAVHCAGCFYYLLADRYPDPAATWIATSMPDFHARTLWDRYVASMYWSITTLTTVGYGDMHAVNPREMLFSTVYMLFNLGLTAYLIGNMTNLVVHGASRTRKYRDTIQAATSFAVRHQLPDRLQEQMISHLSLKFRTDSEGLQQQETLDALPKAIRSSISHHLFFALVQNAYLFQGVSNDLIFQLVSEMTAEYFAPREDVILQNEAPTDFYIIVTGSVELINIQNGAEEPAGAAKSGEVIGEIGVLCYRPQLFTARTRSLCQLLRLDRTDFLQIVQSNVGDGTIIMNNLIHYLKEKKDDGVIAGVSKEIEHMITRGQLDLPITLCFAASRGDEHLLHQLLKRRGLDPNETNNDGRTALHIAASGGSEQCVKLLLENGADPNARDPEGRVPLWEAMSRKHERAAQLLAEAGGSLSAGDSAAYARFAVEEDDAALLEEIARRGGDVAGASCSDGVTPLHRAVLNGSAAMARALLSLGADPDRQDDRGHTPRSMADRHGHAEIQRLFASHHRQQGDPDPDPTPSSPAAAAAERVPSRGSGGVGNRSPSNSSSSSSPMSSARISPRRMMASSFRNSLFGVLSTSFHGNRLDDGARSFHHRLPRRQHERGEQQQQQQESAPSPVARVTVSCPEVQGEGGSRRVMVPVPETMRQLVEGGASRLGFGAATRAVTRDGAEVDDVRVFRDGDHIFLVSDHWAPPGPDTSTSSRRNQ</sequence>
<dbReference type="InterPro" id="IPR000595">
    <property type="entry name" value="cNMP-bd_dom"/>
</dbReference>
<comment type="subunit">
    <text evidence="14">The potassium channel is composed of a homo- or heterotetrameric complex of pore-forming subunits.</text>
</comment>
<feature type="region of interest" description="Disordered" evidence="15">
    <location>
        <begin position="680"/>
        <end position="700"/>
    </location>
</feature>
<feature type="compositionally biased region" description="Low complexity" evidence="15">
    <location>
        <begin position="747"/>
        <end position="766"/>
    </location>
</feature>
<dbReference type="EMBL" id="CM000880">
    <property type="protein sequence ID" value="PNT76928.1"/>
    <property type="molecule type" value="Genomic_DNA"/>
</dbReference>
<feature type="domain" description="Cyclic nucleotide-binding" evidence="16">
    <location>
        <begin position="379"/>
        <end position="481"/>
    </location>
</feature>
<dbReference type="InterPro" id="IPR003938">
    <property type="entry name" value="K_chnl_volt-dep_EAG/ELK/ERG"/>
</dbReference>
<dbReference type="PROSITE" id="PS50042">
    <property type="entry name" value="CNMP_BINDING_3"/>
    <property type="match status" value="1"/>
</dbReference>
<keyword evidence="5 14" id="KW-0812">Transmembrane</keyword>
<dbReference type="CDD" id="cd00038">
    <property type="entry name" value="CAP_ED"/>
    <property type="match status" value="1"/>
</dbReference>
<dbReference type="PANTHER" id="PTHR45743">
    <property type="entry name" value="POTASSIUM CHANNEL AKT1"/>
    <property type="match status" value="1"/>
</dbReference>
<dbReference type="Gene3D" id="1.25.40.20">
    <property type="entry name" value="Ankyrin repeat-containing domain"/>
    <property type="match status" value="1"/>
</dbReference>
<dbReference type="RefSeq" id="XP_024313874.1">
    <property type="nucleotide sequence ID" value="XM_024458106.1"/>
</dbReference>
<keyword evidence="13" id="KW-0040">ANK repeat</keyword>
<dbReference type="PROSITE" id="PS50297">
    <property type="entry name" value="ANK_REP_REGION"/>
    <property type="match status" value="2"/>
</dbReference>
<comment type="subcellular location">
    <subcellularLocation>
        <location evidence="1 14">Membrane</location>
        <topology evidence="1 14">Multi-pass membrane protein</topology>
    </subcellularLocation>
</comment>
<dbReference type="Pfam" id="PF11834">
    <property type="entry name" value="KHA"/>
    <property type="match status" value="1"/>
</dbReference>
<evidence type="ECO:0000313" key="20">
    <source>
        <dbReference type="Proteomes" id="UP000008810"/>
    </source>
</evidence>
<dbReference type="Gene3D" id="1.10.287.70">
    <property type="match status" value="1"/>
</dbReference>
<dbReference type="Gramene" id="PNT76928">
    <property type="protein sequence ID" value="PNT76928"/>
    <property type="gene ID" value="BRADI_1g55790v3"/>
</dbReference>
<evidence type="ECO:0000313" key="18">
    <source>
        <dbReference type="EMBL" id="PNT76928.1"/>
    </source>
</evidence>
<evidence type="ECO:0000256" key="12">
    <source>
        <dbReference type="ARBA" id="ARBA00023303"/>
    </source>
</evidence>
<dbReference type="InterPro" id="IPR018490">
    <property type="entry name" value="cNMP-bd_dom_sf"/>
</dbReference>
<comment type="domain">
    <text evidence="14">The KHA domain (rich in hydrophobic and acidic residues) present in the C-terminal part is likely to be important for tetramerization.</text>
</comment>
<evidence type="ECO:0000256" key="11">
    <source>
        <dbReference type="ARBA" id="ARBA00023136"/>
    </source>
</evidence>
<keyword evidence="11 14" id="KW-0472">Membrane</keyword>
<dbReference type="Proteomes" id="UP000008810">
    <property type="component" value="Chromosome 1"/>
</dbReference>
<dbReference type="SUPFAM" id="SSF51206">
    <property type="entry name" value="cAMP-binding domain-like"/>
    <property type="match status" value="1"/>
</dbReference>
<evidence type="ECO:0000256" key="9">
    <source>
        <dbReference type="ARBA" id="ARBA00022989"/>
    </source>
</evidence>
<evidence type="ECO:0000313" key="19">
    <source>
        <dbReference type="EnsemblPlants" id="PNT76928"/>
    </source>
</evidence>
<feature type="region of interest" description="Disordered" evidence="15">
    <location>
        <begin position="713"/>
        <end position="766"/>
    </location>
</feature>
<feature type="transmembrane region" description="Helical" evidence="14">
    <location>
        <begin position="194"/>
        <end position="219"/>
    </location>
</feature>
<feature type="transmembrane region" description="Helical" evidence="14">
    <location>
        <begin position="99"/>
        <end position="116"/>
    </location>
</feature>
<dbReference type="STRING" id="15368.A0A2K2DRN7"/>
<dbReference type="SMART" id="SM00248">
    <property type="entry name" value="ANK"/>
    <property type="match status" value="4"/>
</dbReference>
<evidence type="ECO:0000256" key="8">
    <source>
        <dbReference type="ARBA" id="ARBA00022958"/>
    </source>
</evidence>
<evidence type="ECO:0000256" key="15">
    <source>
        <dbReference type="SAM" id="MobiDB-lite"/>
    </source>
</evidence>
<dbReference type="PRINTS" id="PR01463">
    <property type="entry name" value="EAGCHANLFMLY"/>
</dbReference>
<keyword evidence="4 14" id="KW-0633">Potassium transport</keyword>
<evidence type="ECO:0000259" key="17">
    <source>
        <dbReference type="PROSITE" id="PS51490"/>
    </source>
</evidence>
<comment type="function">
    <text evidence="14">Potassium channel.</text>
</comment>
<dbReference type="FunFam" id="1.10.287.70:FF:000123">
    <property type="entry name" value="Potassium channel KAT3"/>
    <property type="match status" value="1"/>
</dbReference>
<reference evidence="18 19" key="1">
    <citation type="journal article" date="2010" name="Nature">
        <title>Genome sequencing and analysis of the model grass Brachypodium distachyon.</title>
        <authorList>
            <consortium name="International Brachypodium Initiative"/>
        </authorList>
    </citation>
    <scope>NUCLEOTIDE SEQUENCE [LARGE SCALE GENOMIC DNA]</scope>
    <source>
        <strain evidence="18">Bd21</strain>
        <strain evidence="19">cv. Bd21</strain>
    </source>
</reference>
<evidence type="ECO:0000259" key="16">
    <source>
        <dbReference type="PROSITE" id="PS50042"/>
    </source>
</evidence>
<dbReference type="SUPFAM" id="SSF48403">
    <property type="entry name" value="Ankyrin repeat"/>
    <property type="match status" value="1"/>
</dbReference>
<evidence type="ECO:0000256" key="1">
    <source>
        <dbReference type="ARBA" id="ARBA00004141"/>
    </source>
</evidence>
<dbReference type="Pfam" id="PF00027">
    <property type="entry name" value="cNMP_binding"/>
    <property type="match status" value="1"/>
</dbReference>
<gene>
    <name evidence="19" type="primary">LOC100839165</name>
    <name evidence="18" type="ORF">BRADI_1g55790v3</name>
</gene>
<name>A0A2K2DRN7_BRADI</name>
<proteinExistence type="inferred from homology"/>
<dbReference type="GeneID" id="100839165"/>
<evidence type="ECO:0000256" key="10">
    <source>
        <dbReference type="ARBA" id="ARBA00023065"/>
    </source>
</evidence>
<accession>A0A2K2DRN7</accession>
<evidence type="ECO:0000256" key="13">
    <source>
        <dbReference type="PROSITE-ProRule" id="PRU00023"/>
    </source>
</evidence>
<comment type="domain">
    <text evidence="14">The segment S4 is probably the voltage-sensor and is characterized by a series of positively charged amino acids. The pore-forming region H5 is enclosed by the transmembrane segments S5 and S6 in the Shaker-type (1P/6TM) and contains the GYGD signature motif which seems to be involved in potassium selectivity.</text>
</comment>
<dbReference type="Pfam" id="PF12796">
    <property type="entry name" value="Ank_2"/>
    <property type="match status" value="1"/>
</dbReference>
<dbReference type="InterPro" id="IPR014710">
    <property type="entry name" value="RmlC-like_jellyroll"/>
</dbReference>
<keyword evidence="12 14" id="KW-0407">Ion channel</keyword>
<reference evidence="18" key="2">
    <citation type="submission" date="2017-06" db="EMBL/GenBank/DDBJ databases">
        <title>WGS assembly of Brachypodium distachyon.</title>
        <authorList>
            <consortium name="The International Brachypodium Initiative"/>
            <person name="Lucas S."/>
            <person name="Harmon-Smith M."/>
            <person name="Lail K."/>
            <person name="Tice H."/>
            <person name="Grimwood J."/>
            <person name="Bruce D."/>
            <person name="Barry K."/>
            <person name="Shu S."/>
            <person name="Lindquist E."/>
            <person name="Wang M."/>
            <person name="Pitluck S."/>
            <person name="Vogel J.P."/>
            <person name="Garvin D.F."/>
            <person name="Mockler T.C."/>
            <person name="Schmutz J."/>
            <person name="Rokhsar D."/>
            <person name="Bevan M.W."/>
        </authorList>
    </citation>
    <scope>NUCLEOTIDE SEQUENCE</scope>
    <source>
        <strain evidence="18">Bd21</strain>
    </source>
</reference>
<dbReference type="ExpressionAtlas" id="A0A2K2DRN7">
    <property type="expression patterns" value="baseline"/>
</dbReference>
<keyword evidence="8 14" id="KW-0630">Potassium</keyword>
<dbReference type="FunFam" id="2.60.120.10:FF:000074">
    <property type="entry name" value="Potassium channel KAT2"/>
    <property type="match status" value="1"/>
</dbReference>
<evidence type="ECO:0000256" key="2">
    <source>
        <dbReference type="ARBA" id="ARBA00007929"/>
    </source>
</evidence>
<dbReference type="InterPro" id="IPR021789">
    <property type="entry name" value="KHA_dom"/>
</dbReference>
<feature type="repeat" description="ANK" evidence="13">
    <location>
        <begin position="657"/>
        <end position="689"/>
    </location>
</feature>
<dbReference type="Gene3D" id="2.60.120.10">
    <property type="entry name" value="Jelly Rolls"/>
    <property type="match status" value="1"/>
</dbReference>
<feature type="compositionally biased region" description="Basic and acidic residues" evidence="15">
    <location>
        <begin position="683"/>
        <end position="700"/>
    </location>
</feature>
<evidence type="ECO:0000256" key="7">
    <source>
        <dbReference type="ARBA" id="ARBA00022882"/>
    </source>
</evidence>
<dbReference type="InterPro" id="IPR002110">
    <property type="entry name" value="Ankyrin_rpt"/>
</dbReference>
<feature type="repeat" description="ANK" evidence="13">
    <location>
        <begin position="559"/>
        <end position="591"/>
    </location>
</feature>
<dbReference type="InterPro" id="IPR005821">
    <property type="entry name" value="Ion_trans_dom"/>
</dbReference>
<dbReference type="SUPFAM" id="SSF81324">
    <property type="entry name" value="Voltage-gated potassium channels"/>
    <property type="match status" value="1"/>
</dbReference>
<evidence type="ECO:0000256" key="4">
    <source>
        <dbReference type="ARBA" id="ARBA00022538"/>
    </source>
</evidence>
<comment type="similarity">
    <text evidence="2 14">Belongs to the potassium channel family. Plant (TC 1.A.1.4) subfamily.</text>
</comment>
<comment type="caution">
    <text evidence="14">Lacks conserved residue(s) required for the propagation of feature annotation.</text>
</comment>
<dbReference type="AlphaFoldDB" id="A0A2K2DRN7"/>
<feature type="transmembrane region" description="Helical" evidence="14">
    <location>
        <begin position="279"/>
        <end position="300"/>
    </location>
</feature>
<dbReference type="Pfam" id="PF13857">
    <property type="entry name" value="Ank_5"/>
    <property type="match status" value="1"/>
</dbReference>
<evidence type="ECO:0000256" key="5">
    <source>
        <dbReference type="ARBA" id="ARBA00022692"/>
    </source>
</evidence>
<keyword evidence="7 14" id="KW-0851">Voltage-gated channel</keyword>
<keyword evidence="10 14" id="KW-0406">Ion transport</keyword>
<feature type="compositionally biased region" description="Low complexity" evidence="15">
    <location>
        <begin position="728"/>
        <end position="740"/>
    </location>
</feature>
<organism evidence="18">
    <name type="scientific">Brachypodium distachyon</name>
    <name type="common">Purple false brome</name>
    <name type="synonym">Trachynia distachya</name>
    <dbReference type="NCBI Taxonomy" id="15368"/>
    <lineage>
        <taxon>Eukaryota</taxon>
        <taxon>Viridiplantae</taxon>
        <taxon>Streptophyta</taxon>
        <taxon>Embryophyta</taxon>
        <taxon>Tracheophyta</taxon>
        <taxon>Spermatophyta</taxon>
        <taxon>Magnoliopsida</taxon>
        <taxon>Liliopsida</taxon>
        <taxon>Poales</taxon>
        <taxon>Poaceae</taxon>
        <taxon>BOP clade</taxon>
        <taxon>Pooideae</taxon>
        <taxon>Stipodae</taxon>
        <taxon>Brachypodieae</taxon>
        <taxon>Brachypodium</taxon>
    </lineage>
</organism>
<evidence type="ECO:0000256" key="14">
    <source>
        <dbReference type="RuleBase" id="RU369015"/>
    </source>
</evidence>
<feature type="domain" description="KHA" evidence="17">
    <location>
        <begin position="827"/>
        <end position="911"/>
    </location>
</feature>
<dbReference type="GO" id="GO:0005249">
    <property type="term" value="F:voltage-gated potassium channel activity"/>
    <property type="evidence" value="ECO:0007669"/>
    <property type="project" value="UniProtKB-UniRule"/>
</dbReference>
<dbReference type="SMART" id="SM00100">
    <property type="entry name" value="cNMP"/>
    <property type="match status" value="1"/>
</dbReference>
<keyword evidence="3 14" id="KW-0813">Transport</keyword>
<evidence type="ECO:0000256" key="3">
    <source>
        <dbReference type="ARBA" id="ARBA00022448"/>
    </source>
</evidence>
<dbReference type="EnsemblPlants" id="PNT76928">
    <property type="protein sequence ID" value="PNT76928"/>
    <property type="gene ID" value="BRADI_1g55790v3"/>
</dbReference>
<reference evidence="19" key="3">
    <citation type="submission" date="2018-08" db="UniProtKB">
        <authorList>
            <consortium name="EnsemblPlants"/>
        </authorList>
    </citation>
    <scope>IDENTIFICATION</scope>
    <source>
        <strain evidence="19">cv. Bd21</strain>
    </source>
</reference>